<sequence length="329" mass="34114">MCPEQGHVQKRDELVAEAPNTRQHRRFLAVVAISLCCSAFTLFRDHKITLQISLLQQEVEKLKQHNFNLRQLTQTAPWKYTTGSNVVRLQEGVGLRVKGDLVVDGGSIRLGGQGDIVVDDGNILLEGKCGPNRTGKGNLIIGDANHYTSAQNSLIVGKKSTVIGCGSIAGGTGHTVNASFAAAIGGSKNKASGITAAVVGGQNNEATGDYSVVVGGDKNTAKGYTTEKNQGSSVFGGRQNVASGLLAAVFGGRQNRATDKWAVVAGGFNNSATFKLTAIFGGARNIVEGDDSWFAVCVGGDTNTAPVFGATVVGSSGSSCDTTYCVTTG</sequence>
<name>A0A7S2P1G3_9DINO</name>
<dbReference type="Gene3D" id="2.150.10.10">
    <property type="entry name" value="Serralysin-like metalloprotease, C-terminal"/>
    <property type="match status" value="2"/>
</dbReference>
<evidence type="ECO:0000313" key="1">
    <source>
        <dbReference type="EMBL" id="CAD9570258.1"/>
    </source>
</evidence>
<reference evidence="1" key="1">
    <citation type="submission" date="2021-01" db="EMBL/GenBank/DDBJ databases">
        <authorList>
            <person name="Corre E."/>
            <person name="Pelletier E."/>
            <person name="Niang G."/>
            <person name="Scheremetjew M."/>
            <person name="Finn R."/>
            <person name="Kale V."/>
            <person name="Holt S."/>
            <person name="Cochrane G."/>
            <person name="Meng A."/>
            <person name="Brown T."/>
            <person name="Cohen L."/>
        </authorList>
    </citation>
    <scope>NUCLEOTIDE SEQUENCE</scope>
    <source>
        <strain evidence="1">RCC3387</strain>
    </source>
</reference>
<proteinExistence type="predicted"/>
<accession>A0A7S2P1G3</accession>
<gene>
    <name evidence="1" type="ORF">BRAN1462_LOCUS28075</name>
</gene>
<organism evidence="1">
    <name type="scientific">Zooxanthella nutricula</name>
    <dbReference type="NCBI Taxonomy" id="1333877"/>
    <lineage>
        <taxon>Eukaryota</taxon>
        <taxon>Sar</taxon>
        <taxon>Alveolata</taxon>
        <taxon>Dinophyceae</taxon>
        <taxon>Peridiniales</taxon>
        <taxon>Peridiniales incertae sedis</taxon>
        <taxon>Zooxanthella</taxon>
    </lineage>
</organism>
<dbReference type="AlphaFoldDB" id="A0A7S2P1G3"/>
<protein>
    <recommendedName>
        <fullName evidence="2">Peptidase S74 domain-containing protein</fullName>
    </recommendedName>
</protein>
<evidence type="ECO:0008006" key="2">
    <source>
        <dbReference type="Google" id="ProtNLM"/>
    </source>
</evidence>
<dbReference type="EMBL" id="HBGW01044286">
    <property type="protein sequence ID" value="CAD9570258.1"/>
    <property type="molecule type" value="Transcribed_RNA"/>
</dbReference>
<dbReference type="InterPro" id="IPR011049">
    <property type="entry name" value="Serralysin-like_metalloprot_C"/>
</dbReference>